<evidence type="ECO:0000256" key="4">
    <source>
        <dbReference type="ARBA" id="ARBA00023315"/>
    </source>
</evidence>
<reference evidence="9" key="1">
    <citation type="journal article" date="2019" name="Int. J. Syst. Evol. Microbiol.">
        <title>The Global Catalogue of Microorganisms (GCM) 10K type strain sequencing project: providing services to taxonomists for standard genome sequencing and annotation.</title>
        <authorList>
            <consortium name="The Broad Institute Genomics Platform"/>
            <consortium name="The Broad Institute Genome Sequencing Center for Infectious Disease"/>
            <person name="Wu L."/>
            <person name="Ma J."/>
        </authorList>
    </citation>
    <scope>NUCLEOTIDE SEQUENCE [LARGE SCALE GENOMIC DNA]</scope>
    <source>
        <strain evidence="9">CGMCC 4.1467</strain>
    </source>
</reference>
<proteinExistence type="inferred from homology"/>
<comment type="similarity">
    <text evidence="6">Belongs to the fabD family.</text>
</comment>
<dbReference type="InterPro" id="IPR004410">
    <property type="entry name" value="Malonyl_CoA-ACP_transAc_FabD"/>
</dbReference>
<dbReference type="NCBIfam" id="TIGR00128">
    <property type="entry name" value="fabD"/>
    <property type="match status" value="1"/>
</dbReference>
<evidence type="ECO:0000256" key="3">
    <source>
        <dbReference type="ARBA" id="ARBA00022679"/>
    </source>
</evidence>
<keyword evidence="9" id="KW-1185">Reference proteome</keyword>
<feature type="domain" description="Malonyl-CoA:ACP transacylase (MAT)" evidence="7">
    <location>
        <begin position="7"/>
        <end position="304"/>
    </location>
</feature>
<dbReference type="PANTHER" id="PTHR42681:SF1">
    <property type="entry name" value="MALONYL-COA-ACYL CARRIER PROTEIN TRANSACYLASE, MITOCHONDRIAL"/>
    <property type="match status" value="1"/>
</dbReference>
<keyword evidence="3 6" id="KW-0808">Transferase</keyword>
<dbReference type="InterPro" id="IPR016036">
    <property type="entry name" value="Malonyl_transacylase_ACP-bd"/>
</dbReference>
<keyword evidence="4 6" id="KW-0012">Acyltransferase</keyword>
<accession>A0ABW2L521</accession>
<dbReference type="GO" id="GO:0004314">
    <property type="term" value="F:[acyl-carrier-protein] S-malonyltransferase activity"/>
    <property type="evidence" value="ECO:0007669"/>
    <property type="project" value="UniProtKB-EC"/>
</dbReference>
<dbReference type="SUPFAM" id="SSF52151">
    <property type="entry name" value="FabD/lysophospholipase-like"/>
    <property type="match status" value="1"/>
</dbReference>
<dbReference type="Proteomes" id="UP001596472">
    <property type="component" value="Unassembled WGS sequence"/>
</dbReference>
<dbReference type="EMBL" id="JBHTBS010000002">
    <property type="protein sequence ID" value="MFC7336602.1"/>
    <property type="molecule type" value="Genomic_DNA"/>
</dbReference>
<dbReference type="Pfam" id="PF00698">
    <property type="entry name" value="Acyl_transf_1"/>
    <property type="match status" value="1"/>
</dbReference>
<evidence type="ECO:0000256" key="5">
    <source>
        <dbReference type="ARBA" id="ARBA00048462"/>
    </source>
</evidence>
<evidence type="ECO:0000313" key="8">
    <source>
        <dbReference type="EMBL" id="MFC7336602.1"/>
    </source>
</evidence>
<dbReference type="Gene3D" id="3.40.366.10">
    <property type="entry name" value="Malonyl-Coenzyme A Acyl Carrier Protein, domain 2"/>
    <property type="match status" value="1"/>
</dbReference>
<dbReference type="InterPro" id="IPR024925">
    <property type="entry name" value="Malonyl_CoA-ACP_transAc"/>
</dbReference>
<dbReference type="Gene3D" id="3.30.70.250">
    <property type="entry name" value="Malonyl-CoA ACP transacylase, ACP-binding"/>
    <property type="match status" value="1"/>
</dbReference>
<dbReference type="SMART" id="SM00827">
    <property type="entry name" value="PKS_AT"/>
    <property type="match status" value="1"/>
</dbReference>
<dbReference type="PANTHER" id="PTHR42681">
    <property type="entry name" value="MALONYL-COA-ACYL CARRIER PROTEIN TRANSACYLASE, MITOCHONDRIAL"/>
    <property type="match status" value="1"/>
</dbReference>
<evidence type="ECO:0000256" key="1">
    <source>
        <dbReference type="ARBA" id="ARBA00013258"/>
    </source>
</evidence>
<name>A0ABW2L521_9BACT</name>
<dbReference type="InterPro" id="IPR014043">
    <property type="entry name" value="Acyl_transferase_dom"/>
</dbReference>
<evidence type="ECO:0000256" key="2">
    <source>
        <dbReference type="ARBA" id="ARBA00018953"/>
    </source>
</evidence>
<sequence length="308" mass="32373">MSDVVFLFSGQGAQKVGMGKDFHEASETARAMFAEADDALGMSLSQVMFEGPDDELTRTSRCQPALYLHGLVAAALLQERLPNLTPVAAAGLSLGEFTAHAAAGTFSRVDGLKLVARRGEFMEEACEATTGSMAAMIGGDEAAVRSLASECDIDVANLNAPGQIVLSGSEAGIDTAVAKARDSGIRRAVKLNVAGAYHSRLMQSAQDKLSAELAEAEMQAPQLPVVCNFGASLVEDPAEIRSMLEKQVTGSVRWTESIELLVSQGHRTFIELGPGKVIAGLVSKIAKDVVVHSVEDLESLEKAVEALG</sequence>
<evidence type="ECO:0000259" key="7">
    <source>
        <dbReference type="SMART" id="SM00827"/>
    </source>
</evidence>
<dbReference type="PIRSF" id="PIRSF000446">
    <property type="entry name" value="Mct"/>
    <property type="match status" value="1"/>
</dbReference>
<comment type="catalytic activity">
    <reaction evidence="5 6">
        <text>holo-[ACP] + malonyl-CoA = malonyl-[ACP] + CoA</text>
        <dbReference type="Rhea" id="RHEA:41792"/>
        <dbReference type="Rhea" id="RHEA-COMP:9623"/>
        <dbReference type="Rhea" id="RHEA-COMP:9685"/>
        <dbReference type="ChEBI" id="CHEBI:57287"/>
        <dbReference type="ChEBI" id="CHEBI:57384"/>
        <dbReference type="ChEBI" id="CHEBI:64479"/>
        <dbReference type="ChEBI" id="CHEBI:78449"/>
        <dbReference type="EC" id="2.3.1.39"/>
    </reaction>
</comment>
<dbReference type="SUPFAM" id="SSF55048">
    <property type="entry name" value="Probable ACP-binding domain of malonyl-CoA ACP transacylase"/>
    <property type="match status" value="1"/>
</dbReference>
<gene>
    <name evidence="8" type="primary">fabD</name>
    <name evidence="8" type="ORF">ACFQY0_05395</name>
</gene>
<dbReference type="RefSeq" id="WP_379710015.1">
    <property type="nucleotide sequence ID" value="NZ_JBHTBS010000002.1"/>
</dbReference>
<protein>
    <recommendedName>
        <fullName evidence="2 6">Malonyl CoA-acyl carrier protein transacylase</fullName>
        <ecNumber evidence="1 6">2.3.1.39</ecNumber>
    </recommendedName>
</protein>
<dbReference type="InterPro" id="IPR001227">
    <property type="entry name" value="Ac_transferase_dom_sf"/>
</dbReference>
<organism evidence="8 9">
    <name type="scientific">Haloferula chungangensis</name>
    <dbReference type="NCBI Taxonomy" id="1048331"/>
    <lineage>
        <taxon>Bacteria</taxon>
        <taxon>Pseudomonadati</taxon>
        <taxon>Verrucomicrobiota</taxon>
        <taxon>Verrucomicrobiia</taxon>
        <taxon>Verrucomicrobiales</taxon>
        <taxon>Verrucomicrobiaceae</taxon>
        <taxon>Haloferula</taxon>
    </lineage>
</organism>
<evidence type="ECO:0000256" key="6">
    <source>
        <dbReference type="PIRNR" id="PIRNR000446"/>
    </source>
</evidence>
<comment type="caution">
    <text evidence="8">The sequence shown here is derived from an EMBL/GenBank/DDBJ whole genome shotgun (WGS) entry which is preliminary data.</text>
</comment>
<dbReference type="InterPro" id="IPR050858">
    <property type="entry name" value="Mal-CoA-ACP_Trans/PKS_FabD"/>
</dbReference>
<dbReference type="InterPro" id="IPR016035">
    <property type="entry name" value="Acyl_Trfase/lysoPLipase"/>
</dbReference>
<dbReference type="EC" id="2.3.1.39" evidence="1 6"/>
<evidence type="ECO:0000313" key="9">
    <source>
        <dbReference type="Proteomes" id="UP001596472"/>
    </source>
</evidence>